<reference evidence="1" key="1">
    <citation type="submission" date="2014-11" db="EMBL/GenBank/DDBJ databases">
        <authorList>
            <person name="Amaro Gonzalez C."/>
        </authorList>
    </citation>
    <scope>NUCLEOTIDE SEQUENCE</scope>
</reference>
<reference evidence="1" key="2">
    <citation type="journal article" date="2015" name="Fish Shellfish Immunol.">
        <title>Early steps in the European eel (Anguilla anguilla)-Vibrio vulnificus interaction in the gills: Role of the RtxA13 toxin.</title>
        <authorList>
            <person name="Callol A."/>
            <person name="Pajuelo D."/>
            <person name="Ebbesson L."/>
            <person name="Teles M."/>
            <person name="MacKenzie S."/>
            <person name="Amaro C."/>
        </authorList>
    </citation>
    <scope>NUCLEOTIDE SEQUENCE</scope>
</reference>
<evidence type="ECO:0000313" key="1">
    <source>
        <dbReference type="EMBL" id="JAH04290.1"/>
    </source>
</evidence>
<organism evidence="1">
    <name type="scientific">Anguilla anguilla</name>
    <name type="common">European freshwater eel</name>
    <name type="synonym">Muraena anguilla</name>
    <dbReference type="NCBI Taxonomy" id="7936"/>
    <lineage>
        <taxon>Eukaryota</taxon>
        <taxon>Metazoa</taxon>
        <taxon>Chordata</taxon>
        <taxon>Craniata</taxon>
        <taxon>Vertebrata</taxon>
        <taxon>Euteleostomi</taxon>
        <taxon>Actinopterygii</taxon>
        <taxon>Neopterygii</taxon>
        <taxon>Teleostei</taxon>
        <taxon>Anguilliformes</taxon>
        <taxon>Anguillidae</taxon>
        <taxon>Anguilla</taxon>
    </lineage>
</organism>
<dbReference type="AlphaFoldDB" id="A0A0E9PJQ0"/>
<proteinExistence type="predicted"/>
<sequence>MACSHVRKSQKKTVIFDSCVYTEATERSTRKPTAQLCIKWNKNQC</sequence>
<dbReference type="EMBL" id="GBXM01104287">
    <property type="protein sequence ID" value="JAH04290.1"/>
    <property type="molecule type" value="Transcribed_RNA"/>
</dbReference>
<accession>A0A0E9PJQ0</accession>
<protein>
    <submittedName>
        <fullName evidence="1">Uncharacterized protein</fullName>
    </submittedName>
</protein>
<name>A0A0E9PJQ0_ANGAN</name>